<dbReference type="InterPro" id="IPR000843">
    <property type="entry name" value="HTH_LacI"/>
</dbReference>
<dbReference type="PRINTS" id="PR00036">
    <property type="entry name" value="HTHLACI"/>
</dbReference>
<dbReference type="PROSITE" id="PS00356">
    <property type="entry name" value="HTH_LACI_1"/>
    <property type="match status" value="1"/>
</dbReference>
<reference evidence="5" key="1">
    <citation type="submission" date="2014-05" db="EMBL/GenBank/DDBJ databases">
        <authorList>
            <person name="Horn Fabian"/>
        </authorList>
    </citation>
    <scope>NUCLEOTIDE SEQUENCE</scope>
</reference>
<evidence type="ECO:0000256" key="3">
    <source>
        <dbReference type="ARBA" id="ARBA00023163"/>
    </source>
</evidence>
<dbReference type="SUPFAM" id="SSF53822">
    <property type="entry name" value="Periplasmic binding protein-like I"/>
    <property type="match status" value="1"/>
</dbReference>
<organism evidence="5">
    <name type="scientific">Streptomyces iranensis</name>
    <dbReference type="NCBI Taxonomy" id="576784"/>
    <lineage>
        <taxon>Bacteria</taxon>
        <taxon>Bacillati</taxon>
        <taxon>Actinomycetota</taxon>
        <taxon>Actinomycetes</taxon>
        <taxon>Kitasatosporales</taxon>
        <taxon>Streptomycetaceae</taxon>
        <taxon>Streptomyces</taxon>
        <taxon>Streptomyces violaceusniger group</taxon>
    </lineage>
</organism>
<keyword evidence="7" id="KW-1185">Reference proteome</keyword>
<evidence type="ECO:0000259" key="4">
    <source>
        <dbReference type="PROSITE" id="PS50932"/>
    </source>
</evidence>
<evidence type="ECO:0000256" key="2">
    <source>
        <dbReference type="ARBA" id="ARBA00023125"/>
    </source>
</evidence>
<protein>
    <submittedName>
        <fullName evidence="6">LacI family transcriptional regulator</fullName>
    </submittedName>
    <submittedName>
        <fullName evidence="5">Transcriptional regulator, LacI family</fullName>
    </submittedName>
</protein>
<evidence type="ECO:0000256" key="1">
    <source>
        <dbReference type="ARBA" id="ARBA00023015"/>
    </source>
</evidence>
<dbReference type="Pfam" id="PF13377">
    <property type="entry name" value="Peripla_BP_3"/>
    <property type="match status" value="1"/>
</dbReference>
<dbReference type="AlphaFoldDB" id="A0A060ZAU4"/>
<keyword evidence="1" id="KW-0805">Transcription regulation</keyword>
<dbReference type="EMBL" id="LK022848">
    <property type="protein sequence ID" value="CDR01198.1"/>
    <property type="molecule type" value="Genomic_DNA"/>
</dbReference>
<keyword evidence="2" id="KW-0238">DNA-binding</keyword>
<dbReference type="InterPro" id="IPR046335">
    <property type="entry name" value="LacI/GalR-like_sensor"/>
</dbReference>
<dbReference type="CDD" id="cd01392">
    <property type="entry name" value="HTH_LacI"/>
    <property type="match status" value="1"/>
</dbReference>
<dbReference type="GeneID" id="32464569"/>
<dbReference type="SMART" id="SM00354">
    <property type="entry name" value="HTH_LACI"/>
    <property type="match status" value="1"/>
</dbReference>
<proteinExistence type="predicted"/>
<gene>
    <name evidence="6" type="ORF">J2Z30_009575</name>
    <name evidence="5" type="ORF">SIRAN183</name>
</gene>
<evidence type="ECO:0000313" key="7">
    <source>
        <dbReference type="Proteomes" id="UP000756710"/>
    </source>
</evidence>
<sequence>MAATESPRTTIADIAQAAGVSAPTVSKVLNGRQGVSSATRERVTELLREHGYAPRRSGGRLTGVIELVLSELDSPWSASLIQAMEAAVYAEGLALVLSRLRPGKADEWLDHIASRNPDGVVFGVVETTAEQRDRLRELMVPFVVIDPEGNQKARVPTVGLTHWRGAHAATEHLVTLGHRRIATIGGPLRLLCSRARADGFRAAAAAAGLDVPPEFVVHTEFGYEPGRDAAAGLLALPTPPTAIFAASDEQALGVYEAARRRGLRVPDDVSVVGFNDAPIASWASPPLTTVREPIEDVAGQAVLLLGRLMAGRTPGPGVELATELVVRESTAAPSTGRRRTQ</sequence>
<reference evidence="6 7" key="2">
    <citation type="submission" date="2021-03" db="EMBL/GenBank/DDBJ databases">
        <title>Genomic Encyclopedia of Type Strains, Phase IV (KMG-IV): sequencing the most valuable type-strain genomes for metagenomic binning, comparative biology and taxonomic classification.</title>
        <authorList>
            <person name="Goeker M."/>
        </authorList>
    </citation>
    <scope>NUCLEOTIDE SEQUENCE [LARGE SCALE GENOMIC DNA]</scope>
    <source>
        <strain evidence="6 7">DSM 41954</strain>
    </source>
</reference>
<dbReference type="HOGENOM" id="CLU_037628_6_1_11"/>
<dbReference type="EMBL" id="JAGGLR010000043">
    <property type="protein sequence ID" value="MBP2068494.1"/>
    <property type="molecule type" value="Genomic_DNA"/>
</dbReference>
<evidence type="ECO:0000313" key="6">
    <source>
        <dbReference type="EMBL" id="MBP2068494.1"/>
    </source>
</evidence>
<keyword evidence="3" id="KW-0804">Transcription</keyword>
<accession>A0A060ZAU4</accession>
<dbReference type="Pfam" id="PF00356">
    <property type="entry name" value="LacI"/>
    <property type="match status" value="1"/>
</dbReference>
<dbReference type="SUPFAM" id="SSF47413">
    <property type="entry name" value="lambda repressor-like DNA-binding domains"/>
    <property type="match status" value="1"/>
</dbReference>
<dbReference type="PANTHER" id="PTHR30146:SF153">
    <property type="entry name" value="LACTOSE OPERON REPRESSOR"/>
    <property type="match status" value="1"/>
</dbReference>
<dbReference type="Gene3D" id="1.10.260.40">
    <property type="entry name" value="lambda repressor-like DNA-binding domains"/>
    <property type="match status" value="1"/>
</dbReference>
<dbReference type="InterPro" id="IPR028082">
    <property type="entry name" value="Peripla_BP_I"/>
</dbReference>
<dbReference type="Gene3D" id="3.40.50.2300">
    <property type="match status" value="2"/>
</dbReference>
<dbReference type="InterPro" id="IPR010982">
    <property type="entry name" value="Lambda_DNA-bd_dom_sf"/>
</dbReference>
<dbReference type="RefSeq" id="WP_044566439.1">
    <property type="nucleotide sequence ID" value="NZ_BAABDR010000070.1"/>
</dbReference>
<feature type="domain" description="HTH lacI-type" evidence="4">
    <location>
        <begin position="9"/>
        <end position="63"/>
    </location>
</feature>
<evidence type="ECO:0000313" key="5">
    <source>
        <dbReference type="EMBL" id="CDR01198.1"/>
    </source>
</evidence>
<dbReference type="PROSITE" id="PS50932">
    <property type="entry name" value="HTH_LACI_2"/>
    <property type="match status" value="1"/>
</dbReference>
<dbReference type="Proteomes" id="UP000756710">
    <property type="component" value="Unassembled WGS sequence"/>
</dbReference>
<dbReference type="GO" id="GO:0000976">
    <property type="term" value="F:transcription cis-regulatory region binding"/>
    <property type="evidence" value="ECO:0007669"/>
    <property type="project" value="TreeGrafter"/>
</dbReference>
<dbReference type="GO" id="GO:0003700">
    <property type="term" value="F:DNA-binding transcription factor activity"/>
    <property type="evidence" value="ECO:0007669"/>
    <property type="project" value="TreeGrafter"/>
</dbReference>
<name>A0A060ZAU4_9ACTN</name>
<dbReference type="PANTHER" id="PTHR30146">
    <property type="entry name" value="LACI-RELATED TRANSCRIPTIONAL REPRESSOR"/>
    <property type="match status" value="1"/>
</dbReference>